<keyword evidence="8" id="KW-1185">Reference proteome</keyword>
<evidence type="ECO:0000313" key="7">
    <source>
        <dbReference type="EMBL" id="MDF0601728.1"/>
    </source>
</evidence>
<keyword evidence="3" id="KW-0479">Metal-binding</keyword>
<accession>A0AAE3NPD5</accession>
<evidence type="ECO:0000256" key="5">
    <source>
        <dbReference type="ARBA" id="ARBA00022833"/>
    </source>
</evidence>
<dbReference type="PANTHER" id="PTHR42978:SF7">
    <property type="entry name" value="METALLO-HYDROLASE RV2300C-RELATED"/>
    <property type="match status" value="1"/>
</dbReference>
<dbReference type="GO" id="GO:0046872">
    <property type="term" value="F:metal ion binding"/>
    <property type="evidence" value="ECO:0007669"/>
    <property type="project" value="UniProtKB-KW"/>
</dbReference>
<keyword evidence="5" id="KW-0862">Zinc</keyword>
<evidence type="ECO:0000256" key="4">
    <source>
        <dbReference type="ARBA" id="ARBA00022801"/>
    </source>
</evidence>
<dbReference type="InterPro" id="IPR036866">
    <property type="entry name" value="RibonucZ/Hydroxyglut_hydro"/>
</dbReference>
<comment type="caution">
    <text evidence="7">The sequence shown here is derived from an EMBL/GenBank/DDBJ whole genome shotgun (WGS) entry which is preliminary data.</text>
</comment>
<dbReference type="Proteomes" id="UP001220964">
    <property type="component" value="Unassembled WGS sequence"/>
</dbReference>
<organism evidence="7 8">
    <name type="scientific">Psychromarinibacter sediminicola</name>
    <dbReference type="NCBI Taxonomy" id="3033385"/>
    <lineage>
        <taxon>Bacteria</taxon>
        <taxon>Pseudomonadati</taxon>
        <taxon>Pseudomonadota</taxon>
        <taxon>Alphaproteobacteria</taxon>
        <taxon>Rhodobacterales</taxon>
        <taxon>Paracoccaceae</taxon>
        <taxon>Psychromarinibacter</taxon>
    </lineage>
</organism>
<protein>
    <submittedName>
        <fullName evidence="7">N-acyl homoserine lactonase family protein</fullName>
    </submittedName>
</protein>
<feature type="domain" description="Metallo-beta-lactamase" evidence="6">
    <location>
        <begin position="36"/>
        <end position="236"/>
    </location>
</feature>
<dbReference type="RefSeq" id="WP_275567869.1">
    <property type="nucleotide sequence ID" value="NZ_JARGYC010000033.1"/>
</dbReference>
<dbReference type="Pfam" id="PF00753">
    <property type="entry name" value="Lactamase_B"/>
    <property type="match status" value="1"/>
</dbReference>
<sequence length="276" mass="30492">MSDIWEAFAVAYARHDRPAGENFIGGDPHDAPMPLTYYVWVLKNGDRTVVVDTGFDQRGAELRGRTITRPVAEGLEALGVDRGGVADVIVTHMHYDHIGNDGLLPNARYHLQDAEMAYATGRCMCHGPVNHAFEIEDVIHMVRRVYGGRVRFHDGDAELFPGITLHLVGGHSRGLQCVTVKTRRGPVVLASDTAHHFAHLQERKVFPTVDSVPDVLEGYATLERLGGGLDRIVPGHDPLVSRIYPAFRRETEGWIVRLDEAPGAIPAREAGRSTER</sequence>
<evidence type="ECO:0000259" key="6">
    <source>
        <dbReference type="SMART" id="SM00849"/>
    </source>
</evidence>
<evidence type="ECO:0000256" key="3">
    <source>
        <dbReference type="ARBA" id="ARBA00022723"/>
    </source>
</evidence>
<gene>
    <name evidence="7" type="ORF">P1J78_13365</name>
</gene>
<evidence type="ECO:0000313" key="8">
    <source>
        <dbReference type="Proteomes" id="UP001220964"/>
    </source>
</evidence>
<comment type="similarity">
    <text evidence="2">Belongs to the metallo-beta-lactamase superfamily.</text>
</comment>
<name>A0AAE3NPD5_9RHOB</name>
<dbReference type="GO" id="GO:0016787">
    <property type="term" value="F:hydrolase activity"/>
    <property type="evidence" value="ECO:0007669"/>
    <property type="project" value="UniProtKB-KW"/>
</dbReference>
<dbReference type="SUPFAM" id="SSF56281">
    <property type="entry name" value="Metallo-hydrolase/oxidoreductase"/>
    <property type="match status" value="1"/>
</dbReference>
<dbReference type="Gene3D" id="3.60.15.10">
    <property type="entry name" value="Ribonuclease Z/Hydroxyacylglutathione hydrolase-like"/>
    <property type="match status" value="1"/>
</dbReference>
<evidence type="ECO:0000256" key="2">
    <source>
        <dbReference type="ARBA" id="ARBA00007749"/>
    </source>
</evidence>
<dbReference type="PANTHER" id="PTHR42978">
    <property type="entry name" value="QUORUM-QUENCHING LACTONASE YTNP-RELATED-RELATED"/>
    <property type="match status" value="1"/>
</dbReference>
<reference evidence="7" key="1">
    <citation type="submission" date="2023-03" db="EMBL/GenBank/DDBJ databases">
        <title>Multiphase analysis and comparison of six strains from genera Psychromarinibacter, Lutimaribacter, and Maritimibacter, including a novel species: Psychromarinibacter sediminicola sp. nov.</title>
        <authorList>
            <person name="Wang Y.-H."/>
            <person name="Ye M.-Q."/>
            <person name="Du Z.-J."/>
        </authorList>
    </citation>
    <scope>NUCLEOTIDE SEQUENCE</scope>
    <source>
        <strain evidence="7">C21-152</strain>
    </source>
</reference>
<dbReference type="CDD" id="cd07729">
    <property type="entry name" value="AHL_lactonase_MBL-fold"/>
    <property type="match status" value="1"/>
</dbReference>
<comment type="cofactor">
    <cofactor evidence="1">
        <name>Zn(2+)</name>
        <dbReference type="ChEBI" id="CHEBI:29105"/>
    </cofactor>
</comment>
<dbReference type="AlphaFoldDB" id="A0AAE3NPD5"/>
<evidence type="ECO:0000256" key="1">
    <source>
        <dbReference type="ARBA" id="ARBA00001947"/>
    </source>
</evidence>
<dbReference type="EMBL" id="JARGYC010000033">
    <property type="protein sequence ID" value="MDF0601728.1"/>
    <property type="molecule type" value="Genomic_DNA"/>
</dbReference>
<proteinExistence type="inferred from homology"/>
<dbReference type="InterPro" id="IPR051013">
    <property type="entry name" value="MBL_superfamily_lactonases"/>
</dbReference>
<dbReference type="SMART" id="SM00849">
    <property type="entry name" value="Lactamase_B"/>
    <property type="match status" value="1"/>
</dbReference>
<keyword evidence="4" id="KW-0378">Hydrolase</keyword>
<dbReference type="InterPro" id="IPR001279">
    <property type="entry name" value="Metallo-B-lactamas"/>
</dbReference>